<comment type="similarity">
    <text evidence="1">Belongs to the glycosyl hydrolases 36 family.</text>
</comment>
<organism evidence="5 6">
    <name type="scientific">Dillenia turbinata</name>
    <dbReference type="NCBI Taxonomy" id="194707"/>
    <lineage>
        <taxon>Eukaryota</taxon>
        <taxon>Viridiplantae</taxon>
        <taxon>Streptophyta</taxon>
        <taxon>Embryophyta</taxon>
        <taxon>Tracheophyta</taxon>
        <taxon>Spermatophyta</taxon>
        <taxon>Magnoliopsida</taxon>
        <taxon>eudicotyledons</taxon>
        <taxon>Gunneridae</taxon>
        <taxon>Pentapetalae</taxon>
        <taxon>Dilleniales</taxon>
        <taxon>Dilleniaceae</taxon>
        <taxon>Dillenia</taxon>
    </lineage>
</organism>
<keyword evidence="6" id="KW-1185">Reference proteome</keyword>
<name>A0AAN8ZAG1_9MAGN</name>
<evidence type="ECO:0000256" key="4">
    <source>
        <dbReference type="ARBA" id="ARBA00049426"/>
    </source>
</evidence>
<dbReference type="Gene3D" id="3.20.20.70">
    <property type="entry name" value="Aldolase class I"/>
    <property type="match status" value="1"/>
</dbReference>
<protein>
    <recommendedName>
        <fullName evidence="2">galactinol--sucrose galactosyltransferase</fullName>
        <ecNumber evidence="2">2.4.1.82</ecNumber>
    </recommendedName>
</protein>
<evidence type="ECO:0000256" key="2">
    <source>
        <dbReference type="ARBA" id="ARBA00012708"/>
    </source>
</evidence>
<comment type="catalytic activity">
    <reaction evidence="4">
        <text>alpha-D-galactosyl-(1-&gt;3)-1D-myo-inositol + sucrose = raffinose + myo-inositol</text>
        <dbReference type="Rhea" id="RHEA:20161"/>
        <dbReference type="ChEBI" id="CHEBI:16634"/>
        <dbReference type="ChEBI" id="CHEBI:17268"/>
        <dbReference type="ChEBI" id="CHEBI:17505"/>
        <dbReference type="ChEBI" id="CHEBI:17992"/>
        <dbReference type="EC" id="2.4.1.82"/>
    </reaction>
</comment>
<dbReference type="SUPFAM" id="SSF51445">
    <property type="entry name" value="(Trans)glycosidases"/>
    <property type="match status" value="1"/>
</dbReference>
<evidence type="ECO:0000313" key="5">
    <source>
        <dbReference type="EMBL" id="KAK6932894.1"/>
    </source>
</evidence>
<dbReference type="Proteomes" id="UP001370490">
    <property type="component" value="Unassembled WGS sequence"/>
</dbReference>
<dbReference type="PANTHER" id="PTHR31268:SF26">
    <property type="entry name" value="GALACTINOL--SUCROSE GALACTOSYLTRANSFERASE"/>
    <property type="match status" value="1"/>
</dbReference>
<dbReference type="PANTHER" id="PTHR31268">
    <property type="match status" value="1"/>
</dbReference>
<dbReference type="EC" id="2.4.1.82" evidence="2"/>
<gene>
    <name evidence="5" type="ORF">RJ641_002518</name>
</gene>
<evidence type="ECO:0000256" key="1">
    <source>
        <dbReference type="ARBA" id="ARBA00007240"/>
    </source>
</evidence>
<sequence>MGRFPSSLQLNNALFFFSFPTTTIWKQQQLRQPRIFYLSANNSDISLRYGNERREYSLSTLSTKCPSPNPMIIRDGDGCLSLGFHNGRVVALPLSSIPDNVHFTHLNSSDSSSSTAAAAAAFLGASSPNPSSRHVFKLGLIQFKIWWMIPRSGSCGSDIPVETQLLLLETRHHDSNANDTTSYILFLPALDGDFRSSLQGNSNNELEFCVESGDPALVTSQCLKAVLVNYGDNPFDLIKESMKILQMHLPGILDLFGWCTWDAFYTEVCPQGIKEGLESLSQGGTPARFLIIDDGWQDITNEFQQDGEPYVEGSQYGARLVSIKENGKFGITDGGPSDTPHNLKDFIQEIKRKYGLKYVYVWHALMGYWGGLDPDAPGMKQYNAKLRFPQQSPGNLANKNDIAMDCMEKYGVGTIDPAKISKFYDDVHKYIVSQGVDGVKVDVQNILETLAAGLGGRVSLTRHFQQALEKSIATNFQDNSIICCMGQSTDSVYHSKTSAITRASDDYYPRDPTAQTQHIAAVAFNSIFLGEVVVPDWDMFYSRHYAAELHAIARAVGGCAVYVSLLKIWNLNKLTGVIGVFNCQGAGIWPCMKTSAEQNAGVEIELSADVSPADIEYFEEVAGEIWTGDCAIFSFRIGSLSRLPEEKSFSVTLKSLECDVFTISPIKALFSGRVECAAIGLIDMYNSGGAVEAIDEYASSESLSIRGKGEGRFGAYSSARPKSCYLDSQQLDFSFRDEDNLLTVTIPMGTASWNMIISY</sequence>
<proteinExistence type="inferred from homology"/>
<dbReference type="InterPro" id="IPR017853">
    <property type="entry name" value="GH"/>
</dbReference>
<reference evidence="5 6" key="1">
    <citation type="submission" date="2023-12" db="EMBL/GenBank/DDBJ databases">
        <title>A high-quality genome assembly for Dillenia turbinata (Dilleniales).</title>
        <authorList>
            <person name="Chanderbali A."/>
        </authorList>
    </citation>
    <scope>NUCLEOTIDE SEQUENCE [LARGE SCALE GENOMIC DNA]</scope>
    <source>
        <strain evidence="5">LSX21</strain>
        <tissue evidence="5">Leaf</tissue>
    </source>
</reference>
<evidence type="ECO:0000313" key="6">
    <source>
        <dbReference type="Proteomes" id="UP001370490"/>
    </source>
</evidence>
<comment type="caution">
    <text evidence="5">The sequence shown here is derived from an EMBL/GenBank/DDBJ whole genome shotgun (WGS) entry which is preliminary data.</text>
</comment>
<dbReference type="EMBL" id="JBAMMX010000010">
    <property type="protein sequence ID" value="KAK6932894.1"/>
    <property type="molecule type" value="Genomic_DNA"/>
</dbReference>
<dbReference type="InterPro" id="IPR008811">
    <property type="entry name" value="Glycosyl_hydrolases_36"/>
</dbReference>
<accession>A0AAN8ZAG1</accession>
<dbReference type="AlphaFoldDB" id="A0AAN8ZAG1"/>
<evidence type="ECO:0000256" key="3">
    <source>
        <dbReference type="ARBA" id="ARBA00023277"/>
    </source>
</evidence>
<keyword evidence="3" id="KW-0119">Carbohydrate metabolism</keyword>
<keyword evidence="5" id="KW-0378">Hydrolase</keyword>
<dbReference type="GO" id="GO:0047274">
    <property type="term" value="F:galactinol-sucrose galactosyltransferase activity"/>
    <property type="evidence" value="ECO:0007669"/>
    <property type="project" value="UniProtKB-EC"/>
</dbReference>
<dbReference type="Pfam" id="PF05691">
    <property type="entry name" value="Raffinose_syn"/>
    <property type="match status" value="1"/>
</dbReference>
<dbReference type="InterPro" id="IPR013785">
    <property type="entry name" value="Aldolase_TIM"/>
</dbReference>
<dbReference type="GO" id="GO:0016787">
    <property type="term" value="F:hydrolase activity"/>
    <property type="evidence" value="ECO:0007669"/>
    <property type="project" value="UniProtKB-KW"/>
</dbReference>